<reference evidence="1" key="1">
    <citation type="submission" date="2020-11" db="EMBL/GenBank/DDBJ databases">
        <authorList>
            <person name="Tran Van P."/>
        </authorList>
    </citation>
    <scope>NUCLEOTIDE SEQUENCE</scope>
</reference>
<evidence type="ECO:0000313" key="1">
    <source>
        <dbReference type="EMBL" id="CAD7647116.1"/>
    </source>
</evidence>
<evidence type="ECO:0000313" key="2">
    <source>
        <dbReference type="Proteomes" id="UP000759131"/>
    </source>
</evidence>
<proteinExistence type="predicted"/>
<accession>A0A7R9QIR9</accession>
<name>A0A7R9QIR9_9ACAR</name>
<dbReference type="AlphaFoldDB" id="A0A7R9QIR9"/>
<gene>
    <name evidence="1" type="ORF">OSB1V03_LOCUS21286</name>
</gene>
<dbReference type="Proteomes" id="UP000759131">
    <property type="component" value="Unassembled WGS sequence"/>
</dbReference>
<dbReference type="OrthoDB" id="6512498at2759"/>
<sequence length="171" mass="20086">MSELTMANLDVIIAAMKLQGMKYRHFHGLDVIDEFYQRLINRAQQYVPVMYAVMDAYEPPPNITMFKHNVEYYIGSSFEEYRYMGSKLDVRRKNMLKVTESEQVLRAKLTKLQKTILRMVLWASNYIKTKRQDTLWGSLHIQIHDLVQHIFAELNADLDKMPNGVKKAKAL</sequence>
<dbReference type="EMBL" id="CAJPIZ010038891">
    <property type="protein sequence ID" value="CAG2121340.1"/>
    <property type="molecule type" value="Genomic_DNA"/>
</dbReference>
<feature type="non-terminal residue" evidence="1">
    <location>
        <position position="171"/>
    </location>
</feature>
<keyword evidence="2" id="KW-1185">Reference proteome</keyword>
<organism evidence="1">
    <name type="scientific">Medioppia subpectinata</name>
    <dbReference type="NCBI Taxonomy" id="1979941"/>
    <lineage>
        <taxon>Eukaryota</taxon>
        <taxon>Metazoa</taxon>
        <taxon>Ecdysozoa</taxon>
        <taxon>Arthropoda</taxon>
        <taxon>Chelicerata</taxon>
        <taxon>Arachnida</taxon>
        <taxon>Acari</taxon>
        <taxon>Acariformes</taxon>
        <taxon>Sarcoptiformes</taxon>
        <taxon>Oribatida</taxon>
        <taxon>Brachypylina</taxon>
        <taxon>Oppioidea</taxon>
        <taxon>Oppiidae</taxon>
        <taxon>Medioppia</taxon>
    </lineage>
</organism>
<dbReference type="EMBL" id="OC893466">
    <property type="protein sequence ID" value="CAD7647116.1"/>
    <property type="molecule type" value="Genomic_DNA"/>
</dbReference>
<protein>
    <submittedName>
        <fullName evidence="1">Uncharacterized protein</fullName>
    </submittedName>
</protein>